<keyword evidence="4" id="KW-1185">Reference proteome</keyword>
<keyword evidence="1" id="KW-0479">Metal-binding</keyword>
<evidence type="ECO:0000256" key="2">
    <source>
        <dbReference type="SAM" id="MobiDB-lite"/>
    </source>
</evidence>
<dbReference type="InterPro" id="IPR013087">
    <property type="entry name" value="Znf_C2H2_type"/>
</dbReference>
<evidence type="ECO:0000259" key="3">
    <source>
        <dbReference type="PROSITE" id="PS50157"/>
    </source>
</evidence>
<dbReference type="InterPro" id="IPR045320">
    <property type="entry name" value="JAGGED/SL1-like"/>
</dbReference>
<sequence length="165" mass="18793">MKHEQNNLSNSPAMEEIPSRIFPCLFCSRKFQSSQALGGHQNAHKKERTAARKAKRISDYAASESPSPSSSSSSSVFAATHHQTHHPGLYPHPMYIANAANLHCFPNNPPLFYEHMGYYGGVCSSNRYHHHHQYGVEDEQNVLNWQRNIKNDKKKEQKLDLSLHL</sequence>
<feature type="domain" description="C2H2-type" evidence="3">
    <location>
        <begin position="22"/>
        <end position="49"/>
    </location>
</feature>
<dbReference type="OrthoDB" id="1915958at2759"/>
<evidence type="ECO:0000313" key="5">
    <source>
        <dbReference type="RefSeq" id="XP_022967643.1"/>
    </source>
</evidence>
<dbReference type="Gene3D" id="3.30.160.60">
    <property type="entry name" value="Classic Zinc Finger"/>
    <property type="match status" value="1"/>
</dbReference>
<protein>
    <submittedName>
        <fullName evidence="5">Protein LATE FLOWERING-like</fullName>
    </submittedName>
</protein>
<feature type="compositionally biased region" description="Low complexity" evidence="2">
    <location>
        <begin position="63"/>
        <end position="75"/>
    </location>
</feature>
<dbReference type="PANTHER" id="PTHR45730">
    <property type="entry name" value="ZINC FINGER PROTEIN JAGGED"/>
    <property type="match status" value="1"/>
</dbReference>
<feature type="region of interest" description="Disordered" evidence="2">
    <location>
        <begin position="34"/>
        <end position="80"/>
    </location>
</feature>
<dbReference type="InterPro" id="IPR036236">
    <property type="entry name" value="Znf_C2H2_sf"/>
</dbReference>
<dbReference type="AlphaFoldDB" id="A0A6J1HVN7"/>
<dbReference type="GeneID" id="111467088"/>
<evidence type="ECO:0000313" key="4">
    <source>
        <dbReference type="Proteomes" id="UP000504608"/>
    </source>
</evidence>
<evidence type="ECO:0000256" key="1">
    <source>
        <dbReference type="PROSITE-ProRule" id="PRU00042"/>
    </source>
</evidence>
<dbReference type="KEGG" id="cmax:111467088"/>
<dbReference type="SUPFAM" id="SSF57667">
    <property type="entry name" value="beta-beta-alpha zinc fingers"/>
    <property type="match status" value="1"/>
</dbReference>
<accession>A0A6J1HVN7</accession>
<gene>
    <name evidence="5" type="primary">LOC111467088</name>
</gene>
<organism evidence="4 5">
    <name type="scientific">Cucurbita maxima</name>
    <name type="common">Pumpkin</name>
    <name type="synonym">Winter squash</name>
    <dbReference type="NCBI Taxonomy" id="3661"/>
    <lineage>
        <taxon>Eukaryota</taxon>
        <taxon>Viridiplantae</taxon>
        <taxon>Streptophyta</taxon>
        <taxon>Embryophyta</taxon>
        <taxon>Tracheophyta</taxon>
        <taxon>Spermatophyta</taxon>
        <taxon>Magnoliopsida</taxon>
        <taxon>eudicotyledons</taxon>
        <taxon>Gunneridae</taxon>
        <taxon>Pentapetalae</taxon>
        <taxon>rosids</taxon>
        <taxon>fabids</taxon>
        <taxon>Cucurbitales</taxon>
        <taxon>Cucurbitaceae</taxon>
        <taxon>Cucurbiteae</taxon>
        <taxon>Cucurbita</taxon>
    </lineage>
</organism>
<feature type="compositionally biased region" description="Basic residues" evidence="2">
    <location>
        <begin position="42"/>
        <end position="55"/>
    </location>
</feature>
<proteinExistence type="predicted"/>
<dbReference type="GO" id="GO:0008270">
    <property type="term" value="F:zinc ion binding"/>
    <property type="evidence" value="ECO:0007669"/>
    <property type="project" value="UniProtKB-KW"/>
</dbReference>
<dbReference type="PANTHER" id="PTHR45730:SF108">
    <property type="entry name" value="PROTEIN LATE FLOWERING"/>
    <property type="match status" value="1"/>
</dbReference>
<dbReference type="Proteomes" id="UP000504608">
    <property type="component" value="Unplaced"/>
</dbReference>
<dbReference type="PROSITE" id="PS00028">
    <property type="entry name" value="ZINC_FINGER_C2H2_1"/>
    <property type="match status" value="1"/>
</dbReference>
<keyword evidence="1" id="KW-0862">Zinc</keyword>
<reference evidence="5" key="1">
    <citation type="submission" date="2025-08" db="UniProtKB">
        <authorList>
            <consortium name="RefSeq"/>
        </authorList>
    </citation>
    <scope>IDENTIFICATION</scope>
    <source>
        <tissue evidence="5">Young leaves</tissue>
    </source>
</reference>
<dbReference type="GO" id="GO:0003700">
    <property type="term" value="F:DNA-binding transcription factor activity"/>
    <property type="evidence" value="ECO:0007669"/>
    <property type="project" value="InterPro"/>
</dbReference>
<dbReference type="RefSeq" id="XP_022967643.1">
    <property type="nucleotide sequence ID" value="XM_023111875.1"/>
</dbReference>
<name>A0A6J1HVN7_CUCMA</name>
<keyword evidence="1" id="KW-0863">Zinc-finger</keyword>
<dbReference type="PROSITE" id="PS50157">
    <property type="entry name" value="ZINC_FINGER_C2H2_2"/>
    <property type="match status" value="1"/>
</dbReference>